<sequence length="189" mass="21019">MSSLNFCSDLLYLRNLKVFLGSTLRIEHPGSQPQAECRGNVANPTSVFATSGRVPGQRCESSTRFRNPRPSAGATLRIQHPFSQPQAECRGNVANPAPVFATLSRVPGQCCESSTRFRNLRPSAGSTLRIQHLNISNTHSKRYMALLSMSSDTAFRDFSTRKSVYNSRCDLPRPIKGLYFVDKSLNHLK</sequence>
<name>A0A285ULC5_9STAP</name>
<accession>A0A285ULC5</accession>
<evidence type="ECO:0000313" key="1">
    <source>
        <dbReference type="EMBL" id="SOC42649.1"/>
    </source>
</evidence>
<dbReference type="EMBL" id="OBQF01000004">
    <property type="protein sequence ID" value="SOC42649.1"/>
    <property type="molecule type" value="Genomic_DNA"/>
</dbReference>
<keyword evidence="2" id="KW-1185">Reference proteome</keyword>
<dbReference type="AlphaFoldDB" id="A0A285ULC5"/>
<proteinExistence type="predicted"/>
<reference evidence="2" key="1">
    <citation type="submission" date="2017-08" db="EMBL/GenBank/DDBJ databases">
        <authorList>
            <person name="Varghese N."/>
            <person name="Submissions S."/>
        </authorList>
    </citation>
    <scope>NUCLEOTIDE SEQUENCE [LARGE SCALE GENOMIC DNA]</scope>
    <source>
        <strain evidence="2">DSM 23173</strain>
    </source>
</reference>
<organism evidence="1 2">
    <name type="scientific">Salinicoccus kekensis</name>
    <dbReference type="NCBI Taxonomy" id="714307"/>
    <lineage>
        <taxon>Bacteria</taxon>
        <taxon>Bacillati</taxon>
        <taxon>Bacillota</taxon>
        <taxon>Bacilli</taxon>
        <taxon>Bacillales</taxon>
        <taxon>Staphylococcaceae</taxon>
        <taxon>Salinicoccus</taxon>
    </lineage>
</organism>
<protein>
    <submittedName>
        <fullName evidence="1">Uncharacterized protein</fullName>
    </submittedName>
</protein>
<evidence type="ECO:0000313" key="2">
    <source>
        <dbReference type="Proteomes" id="UP000219412"/>
    </source>
</evidence>
<gene>
    <name evidence="1" type="ORF">SAMN05878391_1694</name>
</gene>
<dbReference type="Proteomes" id="UP000219412">
    <property type="component" value="Unassembled WGS sequence"/>
</dbReference>